<protein>
    <recommendedName>
        <fullName evidence="2">DUF6534 domain-containing protein</fullName>
    </recommendedName>
</protein>
<organism evidence="3 4">
    <name type="scientific">Hypholoma sublateritium (strain FD-334 SS-4)</name>
    <dbReference type="NCBI Taxonomy" id="945553"/>
    <lineage>
        <taxon>Eukaryota</taxon>
        <taxon>Fungi</taxon>
        <taxon>Dikarya</taxon>
        <taxon>Basidiomycota</taxon>
        <taxon>Agaricomycotina</taxon>
        <taxon>Agaricomycetes</taxon>
        <taxon>Agaricomycetidae</taxon>
        <taxon>Agaricales</taxon>
        <taxon>Agaricineae</taxon>
        <taxon>Strophariaceae</taxon>
        <taxon>Hypholoma</taxon>
    </lineage>
</organism>
<dbReference type="PANTHER" id="PTHR40465:SF1">
    <property type="entry name" value="DUF6534 DOMAIN-CONTAINING PROTEIN"/>
    <property type="match status" value="1"/>
</dbReference>
<name>A0A0D2PF20_HYPSF</name>
<feature type="transmembrane region" description="Helical" evidence="1">
    <location>
        <begin position="113"/>
        <end position="132"/>
    </location>
</feature>
<feature type="transmembrane region" description="Helical" evidence="1">
    <location>
        <begin position="144"/>
        <end position="163"/>
    </location>
</feature>
<dbReference type="PANTHER" id="PTHR40465">
    <property type="entry name" value="CHROMOSOME 1, WHOLE GENOME SHOTGUN SEQUENCE"/>
    <property type="match status" value="1"/>
</dbReference>
<dbReference type="Proteomes" id="UP000054270">
    <property type="component" value="Unassembled WGS sequence"/>
</dbReference>
<gene>
    <name evidence="3" type="ORF">HYPSUDRAFT_44952</name>
</gene>
<evidence type="ECO:0000259" key="2">
    <source>
        <dbReference type="Pfam" id="PF20152"/>
    </source>
</evidence>
<proteinExistence type="predicted"/>
<feature type="transmembrane region" description="Helical" evidence="1">
    <location>
        <begin position="183"/>
        <end position="206"/>
    </location>
</feature>
<dbReference type="InterPro" id="IPR045339">
    <property type="entry name" value="DUF6534"/>
</dbReference>
<evidence type="ECO:0000256" key="1">
    <source>
        <dbReference type="SAM" id="Phobius"/>
    </source>
</evidence>
<dbReference type="STRING" id="945553.A0A0D2PF20"/>
<sequence>MASIPPVVIEVDLNNTIGAIEIGSLFGVFLFGIVTLQTFNYYDNYKEDGWGNKTLVACIWFLEIGHTLGINFELYRATIILYGQPWELVRFPGIAAVTVVGGAITLITQVRPFHYHFTPPCGLTILQVFFSLRLTKLLPRPYHHIGSIAIVISSLRFVTSIYLTVEGVILPNITVYREKCQWIVSAMFISSALVDIIIAVSMLYYLTRQRKQVKRISRLLDRLVTYTIRSGLLTSIAAIAVILCFLLMPANFVWLGVYTFVAKLYSNSLLSAYASLHTTTRFQMIY</sequence>
<dbReference type="AlphaFoldDB" id="A0A0D2PF20"/>
<feature type="domain" description="DUF6534" evidence="2">
    <location>
        <begin position="191"/>
        <end position="272"/>
    </location>
</feature>
<dbReference type="EMBL" id="KN817585">
    <property type="protein sequence ID" value="KJA18780.1"/>
    <property type="molecule type" value="Genomic_DNA"/>
</dbReference>
<feature type="transmembrane region" description="Helical" evidence="1">
    <location>
        <begin position="87"/>
        <end position="107"/>
    </location>
</feature>
<keyword evidence="1" id="KW-1133">Transmembrane helix</keyword>
<reference evidence="4" key="1">
    <citation type="submission" date="2014-04" db="EMBL/GenBank/DDBJ databases">
        <title>Evolutionary Origins and Diversification of the Mycorrhizal Mutualists.</title>
        <authorList>
            <consortium name="DOE Joint Genome Institute"/>
            <consortium name="Mycorrhizal Genomics Consortium"/>
            <person name="Kohler A."/>
            <person name="Kuo A."/>
            <person name="Nagy L.G."/>
            <person name="Floudas D."/>
            <person name="Copeland A."/>
            <person name="Barry K.W."/>
            <person name="Cichocki N."/>
            <person name="Veneault-Fourrey C."/>
            <person name="LaButti K."/>
            <person name="Lindquist E.A."/>
            <person name="Lipzen A."/>
            <person name="Lundell T."/>
            <person name="Morin E."/>
            <person name="Murat C."/>
            <person name="Riley R."/>
            <person name="Ohm R."/>
            <person name="Sun H."/>
            <person name="Tunlid A."/>
            <person name="Henrissat B."/>
            <person name="Grigoriev I.V."/>
            <person name="Hibbett D.S."/>
            <person name="Martin F."/>
        </authorList>
    </citation>
    <scope>NUCLEOTIDE SEQUENCE [LARGE SCALE GENOMIC DNA]</scope>
    <source>
        <strain evidence="4">FD-334 SS-4</strain>
    </source>
</reference>
<accession>A0A0D2PF20</accession>
<dbReference type="OMA" id="TAFRYTI"/>
<keyword evidence="4" id="KW-1185">Reference proteome</keyword>
<keyword evidence="1" id="KW-0812">Transmembrane</keyword>
<dbReference type="OrthoDB" id="3231781at2759"/>
<feature type="transmembrane region" description="Helical" evidence="1">
    <location>
        <begin position="54"/>
        <end position="75"/>
    </location>
</feature>
<evidence type="ECO:0000313" key="4">
    <source>
        <dbReference type="Proteomes" id="UP000054270"/>
    </source>
</evidence>
<feature type="transmembrane region" description="Helical" evidence="1">
    <location>
        <begin position="254"/>
        <end position="276"/>
    </location>
</feature>
<dbReference type="Pfam" id="PF20152">
    <property type="entry name" value="DUF6534"/>
    <property type="match status" value="1"/>
</dbReference>
<evidence type="ECO:0000313" key="3">
    <source>
        <dbReference type="EMBL" id="KJA18780.1"/>
    </source>
</evidence>
<feature type="transmembrane region" description="Helical" evidence="1">
    <location>
        <begin position="22"/>
        <end position="42"/>
    </location>
</feature>
<keyword evidence="1" id="KW-0472">Membrane</keyword>
<feature type="transmembrane region" description="Helical" evidence="1">
    <location>
        <begin position="226"/>
        <end position="248"/>
    </location>
</feature>